<comment type="caution">
    <text evidence="2">The sequence shown here is derived from an EMBL/GenBank/DDBJ whole genome shotgun (WGS) entry which is preliminary data.</text>
</comment>
<evidence type="ECO:0000259" key="1">
    <source>
        <dbReference type="PROSITE" id="PS50887"/>
    </source>
</evidence>
<protein>
    <recommendedName>
        <fullName evidence="1">GGDEF domain-containing protein</fullName>
    </recommendedName>
</protein>
<reference evidence="2 3" key="1">
    <citation type="journal article" date="2016" name="Nat. Commun.">
        <title>Thousands of microbial genomes shed light on interconnected biogeochemical processes in an aquifer system.</title>
        <authorList>
            <person name="Anantharaman K."/>
            <person name="Brown C.T."/>
            <person name="Hug L.A."/>
            <person name="Sharon I."/>
            <person name="Castelle C.J."/>
            <person name="Probst A.J."/>
            <person name="Thomas B.C."/>
            <person name="Singh A."/>
            <person name="Wilkins M.J."/>
            <person name="Karaoz U."/>
            <person name="Brodie E.L."/>
            <person name="Williams K.H."/>
            <person name="Hubbard S.S."/>
            <person name="Banfield J.F."/>
        </authorList>
    </citation>
    <scope>NUCLEOTIDE SEQUENCE [LARGE SCALE GENOMIC DNA]</scope>
</reference>
<feature type="domain" description="GGDEF" evidence="1">
    <location>
        <begin position="92"/>
        <end position="225"/>
    </location>
</feature>
<dbReference type="InterPro" id="IPR029787">
    <property type="entry name" value="Nucleotide_cyclase"/>
</dbReference>
<dbReference type="GO" id="GO:0052621">
    <property type="term" value="F:diguanylate cyclase activity"/>
    <property type="evidence" value="ECO:0007669"/>
    <property type="project" value="TreeGrafter"/>
</dbReference>
<organism evidence="2 3">
    <name type="scientific">Candidatus Lloydbacteria bacterium RIFCSPHIGHO2_01_FULL_49_22</name>
    <dbReference type="NCBI Taxonomy" id="1798658"/>
    <lineage>
        <taxon>Bacteria</taxon>
        <taxon>Candidatus Lloydiibacteriota</taxon>
    </lineage>
</organism>
<proteinExistence type="predicted"/>
<dbReference type="SMART" id="SM00267">
    <property type="entry name" value="GGDEF"/>
    <property type="match status" value="1"/>
</dbReference>
<dbReference type="CDD" id="cd01949">
    <property type="entry name" value="GGDEF"/>
    <property type="match status" value="1"/>
</dbReference>
<dbReference type="PANTHER" id="PTHR45138:SF9">
    <property type="entry name" value="DIGUANYLATE CYCLASE DGCM-RELATED"/>
    <property type="match status" value="1"/>
</dbReference>
<gene>
    <name evidence="2" type="ORF">A2845_02550</name>
</gene>
<dbReference type="InterPro" id="IPR043128">
    <property type="entry name" value="Rev_trsase/Diguanyl_cyclase"/>
</dbReference>
<dbReference type="AlphaFoldDB" id="A0A1G2CV00"/>
<dbReference type="Proteomes" id="UP000177122">
    <property type="component" value="Unassembled WGS sequence"/>
</dbReference>
<dbReference type="InterPro" id="IPR050469">
    <property type="entry name" value="Diguanylate_Cyclase"/>
</dbReference>
<accession>A0A1G2CV00</accession>
<dbReference type="NCBIfam" id="TIGR00254">
    <property type="entry name" value="GGDEF"/>
    <property type="match status" value="1"/>
</dbReference>
<dbReference type="PROSITE" id="PS50887">
    <property type="entry name" value="GGDEF"/>
    <property type="match status" value="1"/>
</dbReference>
<dbReference type="EMBL" id="MHLI01000015">
    <property type="protein sequence ID" value="OGZ05176.1"/>
    <property type="molecule type" value="Genomic_DNA"/>
</dbReference>
<name>A0A1G2CV00_9BACT</name>
<sequence>MSALKSVVPPEVQVFEKQRTPSISLFQRFLVEARSSFERGGWDALTIFLARTHKQLITDKLTGLFTRDAFFMLIEKIILPRMRRRTLKNGETYGSLVVLDLDRFKSINTAFGHAGGDEVLRVFGRLINDHFRDYDMAGRVGGDEFIVIAEGISSEYIEMRMNELKRSFGRYPWSLDRINDETSEVLMSFSFKVITINDPEKILDLILAADRAVFRMKRERDAKKT</sequence>
<dbReference type="SUPFAM" id="SSF55073">
    <property type="entry name" value="Nucleotide cyclase"/>
    <property type="match status" value="1"/>
</dbReference>
<dbReference type="PANTHER" id="PTHR45138">
    <property type="entry name" value="REGULATORY COMPONENTS OF SENSORY TRANSDUCTION SYSTEM"/>
    <property type="match status" value="1"/>
</dbReference>
<evidence type="ECO:0000313" key="2">
    <source>
        <dbReference type="EMBL" id="OGZ05176.1"/>
    </source>
</evidence>
<evidence type="ECO:0000313" key="3">
    <source>
        <dbReference type="Proteomes" id="UP000177122"/>
    </source>
</evidence>
<dbReference type="Pfam" id="PF00990">
    <property type="entry name" value="GGDEF"/>
    <property type="match status" value="1"/>
</dbReference>
<dbReference type="InterPro" id="IPR000160">
    <property type="entry name" value="GGDEF_dom"/>
</dbReference>
<dbReference type="Gene3D" id="3.30.70.270">
    <property type="match status" value="1"/>
</dbReference>